<feature type="compositionally biased region" description="Polar residues" evidence="1">
    <location>
        <begin position="1808"/>
        <end position="1824"/>
    </location>
</feature>
<feature type="region of interest" description="Disordered" evidence="1">
    <location>
        <begin position="1620"/>
        <end position="1704"/>
    </location>
</feature>
<dbReference type="EMBL" id="QGDH01000040">
    <property type="protein sequence ID" value="RAR13117.1"/>
    <property type="molecule type" value="Genomic_DNA"/>
</dbReference>
<dbReference type="PANTHER" id="PTHR23355:SF65">
    <property type="entry name" value="EXORIBONUCLEASE CYT-4, PUTATIVE (AFU_ORTHOLOGUE AFUA_7G01550)-RELATED"/>
    <property type="match status" value="1"/>
</dbReference>
<dbReference type="PANTHER" id="PTHR23355">
    <property type="entry name" value="RIBONUCLEASE"/>
    <property type="match status" value="1"/>
</dbReference>
<feature type="compositionally biased region" description="Polar residues" evidence="1">
    <location>
        <begin position="1837"/>
        <end position="1857"/>
    </location>
</feature>
<reference evidence="4" key="1">
    <citation type="submission" date="2018-05" db="EMBL/GenBank/DDBJ databases">
        <title>Draft genome sequence of Stemphylium lycopersici strain CIDEFI 213.</title>
        <authorList>
            <person name="Medina R."/>
            <person name="Franco M.E.E."/>
            <person name="Lucentini C.G."/>
            <person name="Saparrat M.C.N."/>
            <person name="Balatti P.A."/>
        </authorList>
    </citation>
    <scope>NUCLEOTIDE SEQUENCE [LARGE SCALE GENOMIC DNA]</scope>
    <source>
        <strain evidence="4">CIDEFI 213</strain>
    </source>
</reference>
<gene>
    <name evidence="3" type="ORF">DDE83_003502</name>
</gene>
<comment type="caution">
    <text evidence="3">The sequence shown here is derived from an EMBL/GenBank/DDBJ whole genome shotgun (WGS) entry which is preliminary data.</text>
</comment>
<feature type="compositionally biased region" description="Low complexity" evidence="1">
    <location>
        <begin position="1442"/>
        <end position="1455"/>
    </location>
</feature>
<keyword evidence="4" id="KW-1185">Reference proteome</keyword>
<feature type="region of interest" description="Disordered" evidence="1">
    <location>
        <begin position="1108"/>
        <end position="1139"/>
    </location>
</feature>
<dbReference type="Pfam" id="PF00773">
    <property type="entry name" value="RNB"/>
    <property type="match status" value="1"/>
</dbReference>
<feature type="region of interest" description="Disordered" evidence="1">
    <location>
        <begin position="1438"/>
        <end position="1457"/>
    </location>
</feature>
<dbReference type="GO" id="GO:0000932">
    <property type="term" value="C:P-body"/>
    <property type="evidence" value="ECO:0007669"/>
    <property type="project" value="TreeGrafter"/>
</dbReference>
<feature type="compositionally biased region" description="Basic residues" evidence="1">
    <location>
        <begin position="1129"/>
        <end position="1138"/>
    </location>
</feature>
<dbReference type="Pfam" id="PF23216">
    <property type="entry name" value="WHD_CYT4"/>
    <property type="match status" value="1"/>
</dbReference>
<dbReference type="Pfam" id="PF23214">
    <property type="entry name" value="SH3_CYT4"/>
    <property type="match status" value="1"/>
</dbReference>
<protein>
    <submittedName>
        <fullName evidence="3">Rnb-domain-containing protein</fullName>
    </submittedName>
</protein>
<sequence length="1942" mass="216787">MYPRLQSTVGNVCLRCQWRLVHQRANISQPKIRRQLSTIKVPRTPIRSLHATAHRSQLSSEPVAASDTLDPALVPRPRNTAIRTHLEQWQHLYGGPTQEGLVAFENYPAHGQVQNVISKLSSSFKADEETETVKWDSAEDEHGEELITIGLFLKPGDVVELFQPGREPVLAVFVQQLEHDSQFFSVNGRWAHSALTRVAFAIQDCIDPALVQRLIPFMPTSPSKANPKGEVHVPRDLAAPVIAALERMTYEAERIYRTNAPVLDTAYTQLADEKRTRMMTLSQIAKTLLADGDRAWKPSPAALLAVRKALNHNEYRFRSDSRSHRLTNVFAIRPKTDAKVVELVHEWIREYRESLASSVDKSQKKPPLPTKGATYVKDFIEKARKIIAISREHREPEYGGLGPTIASKQSGPHIKITWGETFTYPDQQIISFLQAWALPDQFLGMAGLHAACASLISATGCYGPGVIRDDRDPDPSLSNSNRATGLLFLQEIGVISPHENRVFYDEQLMLPTVRQSRNVQLLNTKADLTRKNPDFRDSMADLRRDWGSTTVYCIDDANAKEIDDGISIERVKDSTTQFWVHIHVANPTAFFDKTHTLSGLAAHMTETVYTPERTYPMLPNWAAQEHFSIARNRPVLTFSSRIDSTGGVLETKIQPGIVRNVVSITPSELATLLGDESVPDVRRFVVGGEVPRREERPQPQISPAQLEELRDMHTVAQALWEQRRSAGGIRIASNDIRVHVYESALESGLTWHSPSIERARLIQGDPIIEYINTRPKEIMPLSVGPKNVVEEMMMLAGQTAAEWCSERNIPVMYRGTVAPPSRGELSVEEIQALVQTSREEHGTVPEHLAIRLMRARGRAITHSSQLPHKIIGVPGYVKVTSPLRRFSDMIAHWQIEAAVRYEAQTGKQFDGSNKYTGSRGLLPFSSRQMQESIVTLTPRERIISIAKRDSTLFWASMAFLRAFKYKEAPLPEVFNFRVRHVPEGRHLLTGHLDGYGITASMVQDGVVREGDEWEICWCPGCDVHSVLAADEQNGKEPGWSVMHERMDKCDRTKPCSACCARGSPRDCHFVAEDGNYTPIQQSYELRKLRAENLRLKERFRALKIPIDEGESDEAGSPDSQVGERLSPAQKRRSTKQKRFQSSDWQDSIYFGSPGLATVISDFASSSMDDSTTLSHTMPRPIEIFAPTSSPAYAFATLFSASPDECVPQLLSCLPAKPELLEYMDTFEQCVSAQMPAQLSRNEVERFLADARTNSQSCPAMLALLLAVIALGAQHAIWGRNGETDAAKMETEAQKGNVYKYSMTFGRPLGISGIGTCCWPQELTTDPIVLRFGDFIMQFTVLARQILSSDRLTDLRIDDFTDSLRSLLDTLPETLQFHTSWNYPNDTLPHDSWSLRIMAAVYHCKTHTYLILLNRQRTHNATLSDPQINTSAMPSFRPVNRLSSNQSSPTPPTQSSIRGRARVIASAEEILSVFFFFYQRQPSALIDWSLGQQAFNSCMLLLLDAIECQEITAGALTAKHAFAIFKELEENKVHKIARYAVKKLSWGLQRLHDIVTPSPHGIQAHDQQGNRTLMQDAKQNEATRDAGTMGSVMGHTGMQLLEDCGLQGSVRESFAPMTWGALGLPTESPTSRGNSPHHARAEQKNVPDSWVHGGDTKNSRPADVAQDSKISTTRCSAPIRYATPSDDDRMQPHGYTAPTSPTYFSRPDNQHLEASTRDHQGWQDGCSREEDRPLRCSTQWQGAVATHSAATFGRKGREHEAFPNAYEEEDRHAGTSTTAMIPPYIQPVSQRHNSCPVLSHMVPVPSLPRPTQSSTSNVDRSTASQRPHRTPPDAPTIASPQDSKTSNSHPFRQANTQRPHLMGGFFGSTASIGGHAAHPLMSSIAEAPLGFPATTYPMYPRQQDQFGFHHPTHPSNTAAHSLLTPLAETMNMDDWTRYDGGRS</sequence>
<dbReference type="InterPro" id="IPR056625">
    <property type="entry name" value="SH3_CYT4"/>
</dbReference>
<evidence type="ECO:0000256" key="1">
    <source>
        <dbReference type="SAM" id="MobiDB-lite"/>
    </source>
</evidence>
<dbReference type="GO" id="GO:0006402">
    <property type="term" value="P:mRNA catabolic process"/>
    <property type="evidence" value="ECO:0007669"/>
    <property type="project" value="TreeGrafter"/>
</dbReference>
<dbReference type="Proteomes" id="UP000249619">
    <property type="component" value="Unassembled WGS sequence"/>
</dbReference>
<dbReference type="Pfam" id="PF25522">
    <property type="entry name" value="OB_cyt-4"/>
    <property type="match status" value="1"/>
</dbReference>
<dbReference type="InterPro" id="IPR001900">
    <property type="entry name" value="RNase_II/R"/>
</dbReference>
<name>A0A364N7A6_STELY</name>
<feature type="domain" description="RNB" evidence="2">
    <location>
        <begin position="543"/>
        <end position="901"/>
    </location>
</feature>
<dbReference type="SUPFAM" id="SSF50249">
    <property type="entry name" value="Nucleic acid-binding proteins"/>
    <property type="match status" value="1"/>
</dbReference>
<dbReference type="InterPro" id="IPR012340">
    <property type="entry name" value="NA-bd_OB-fold"/>
</dbReference>
<dbReference type="SMART" id="SM00955">
    <property type="entry name" value="RNB"/>
    <property type="match status" value="1"/>
</dbReference>
<organism evidence="3 4">
    <name type="scientific">Stemphylium lycopersici</name>
    <name type="common">Tomato gray leaf spot disease fungus</name>
    <name type="synonym">Thyrospora lycopersici</name>
    <dbReference type="NCBI Taxonomy" id="183478"/>
    <lineage>
        <taxon>Eukaryota</taxon>
        <taxon>Fungi</taxon>
        <taxon>Dikarya</taxon>
        <taxon>Ascomycota</taxon>
        <taxon>Pezizomycotina</taxon>
        <taxon>Dothideomycetes</taxon>
        <taxon>Pleosporomycetidae</taxon>
        <taxon>Pleosporales</taxon>
        <taxon>Pleosporineae</taxon>
        <taxon>Pleosporaceae</taxon>
        <taxon>Stemphylium</taxon>
    </lineage>
</organism>
<evidence type="ECO:0000259" key="2">
    <source>
        <dbReference type="SMART" id="SM00955"/>
    </source>
</evidence>
<proteinExistence type="predicted"/>
<evidence type="ECO:0000313" key="4">
    <source>
        <dbReference type="Proteomes" id="UP000249619"/>
    </source>
</evidence>
<dbReference type="GO" id="GO:0000175">
    <property type="term" value="F:3'-5'-RNA exonuclease activity"/>
    <property type="evidence" value="ECO:0007669"/>
    <property type="project" value="TreeGrafter"/>
</dbReference>
<feature type="region of interest" description="Disordered" evidence="1">
    <location>
        <begin position="1798"/>
        <end position="1857"/>
    </location>
</feature>
<evidence type="ECO:0000313" key="3">
    <source>
        <dbReference type="EMBL" id="RAR13117.1"/>
    </source>
</evidence>
<dbReference type="STRING" id="183478.A0A364N7A6"/>
<dbReference type="InterPro" id="IPR050180">
    <property type="entry name" value="RNR_Ribonuclease"/>
</dbReference>
<dbReference type="GO" id="GO:0003723">
    <property type="term" value="F:RNA binding"/>
    <property type="evidence" value="ECO:0007669"/>
    <property type="project" value="InterPro"/>
</dbReference>
<dbReference type="CDD" id="cd12148">
    <property type="entry name" value="fungal_TF_MHR"/>
    <property type="match status" value="1"/>
</dbReference>
<dbReference type="InterPro" id="IPR056624">
    <property type="entry name" value="WH_CYT4"/>
</dbReference>
<dbReference type="InterPro" id="IPR057912">
    <property type="entry name" value="OB_CYT4_C"/>
</dbReference>
<accession>A0A364N7A6</accession>